<dbReference type="InterPro" id="IPR038592">
    <property type="entry name" value="CheD-like_sf"/>
</dbReference>
<evidence type="ECO:0000256" key="3">
    <source>
        <dbReference type="HAMAP-Rule" id="MF_01440"/>
    </source>
</evidence>
<evidence type="ECO:0000313" key="5">
    <source>
        <dbReference type="Proteomes" id="UP000008467"/>
    </source>
</evidence>
<dbReference type="PANTHER" id="PTHR35147">
    <property type="entry name" value="CHEMORECEPTOR GLUTAMINE DEAMIDASE CHED-RELATED"/>
    <property type="match status" value="1"/>
</dbReference>
<keyword evidence="2 3" id="KW-0378">Hydrolase</keyword>
<dbReference type="STRING" id="642492.Clole_2432"/>
<dbReference type="Proteomes" id="UP000008467">
    <property type="component" value="Chromosome"/>
</dbReference>
<dbReference type="KEGG" id="cle:Clole_2432"/>
<protein>
    <recommendedName>
        <fullName evidence="3">Probable chemoreceptor glutamine deamidase CheD</fullName>
        <ecNumber evidence="3">3.5.1.44</ecNumber>
    </recommendedName>
</protein>
<dbReference type="eggNOG" id="COG1871">
    <property type="taxonomic scope" value="Bacteria"/>
</dbReference>
<comment type="catalytic activity">
    <reaction evidence="3">
        <text>L-glutaminyl-[protein] + H2O = L-glutamyl-[protein] + NH4(+)</text>
        <dbReference type="Rhea" id="RHEA:16441"/>
        <dbReference type="Rhea" id="RHEA-COMP:10207"/>
        <dbReference type="Rhea" id="RHEA-COMP:10208"/>
        <dbReference type="ChEBI" id="CHEBI:15377"/>
        <dbReference type="ChEBI" id="CHEBI:28938"/>
        <dbReference type="ChEBI" id="CHEBI:29973"/>
        <dbReference type="ChEBI" id="CHEBI:30011"/>
        <dbReference type="EC" id="3.5.1.44"/>
    </reaction>
</comment>
<organism evidence="4 5">
    <name type="scientific">Cellulosilyticum lentocellum (strain ATCC 49066 / DSM 5427 / NCIMB 11756 / RHM5)</name>
    <name type="common">Clostridium lentocellum</name>
    <dbReference type="NCBI Taxonomy" id="642492"/>
    <lineage>
        <taxon>Bacteria</taxon>
        <taxon>Bacillati</taxon>
        <taxon>Bacillota</taxon>
        <taxon>Clostridia</taxon>
        <taxon>Lachnospirales</taxon>
        <taxon>Cellulosilyticaceae</taxon>
        <taxon>Cellulosilyticum</taxon>
    </lineage>
</organism>
<comment type="function">
    <text evidence="3">Probably deamidates glutamine residues to glutamate on methyl-accepting chemotaxis receptors (MCPs), playing an important role in chemotaxis.</text>
</comment>
<dbReference type="EMBL" id="CP002582">
    <property type="protein sequence ID" value="ADZ84138.1"/>
    <property type="molecule type" value="Genomic_DNA"/>
</dbReference>
<dbReference type="SUPFAM" id="SSF64438">
    <property type="entry name" value="CNF1/YfiH-like putative cysteine hydrolases"/>
    <property type="match status" value="1"/>
</dbReference>
<dbReference type="HAMAP" id="MF_01440">
    <property type="entry name" value="CheD"/>
    <property type="match status" value="1"/>
</dbReference>
<comment type="similarity">
    <text evidence="3">Belongs to the CheD family.</text>
</comment>
<proteinExistence type="inferred from homology"/>
<gene>
    <name evidence="3" type="primary">cheD</name>
    <name evidence="4" type="ordered locus">Clole_2432</name>
</gene>
<evidence type="ECO:0000256" key="1">
    <source>
        <dbReference type="ARBA" id="ARBA00022500"/>
    </source>
</evidence>
<dbReference type="AlphaFoldDB" id="F2JGP6"/>
<evidence type="ECO:0000313" key="4">
    <source>
        <dbReference type="EMBL" id="ADZ84138.1"/>
    </source>
</evidence>
<keyword evidence="5" id="KW-1185">Reference proteome</keyword>
<dbReference type="EC" id="3.5.1.44" evidence="3"/>
<reference evidence="4 5" key="1">
    <citation type="journal article" date="2011" name="J. Bacteriol.">
        <title>Complete genome sequence of the cellulose-degrading bacterium Cellulosilyticum lentocellum.</title>
        <authorList>
            <consortium name="US DOE Joint Genome Institute"/>
            <person name="Miller D.A."/>
            <person name="Suen G."/>
            <person name="Bruce D."/>
            <person name="Copeland A."/>
            <person name="Cheng J.F."/>
            <person name="Detter C."/>
            <person name="Goodwin L.A."/>
            <person name="Han C.S."/>
            <person name="Hauser L.J."/>
            <person name="Land M.L."/>
            <person name="Lapidus A."/>
            <person name="Lucas S."/>
            <person name="Meincke L."/>
            <person name="Pitluck S."/>
            <person name="Tapia R."/>
            <person name="Teshima H."/>
            <person name="Woyke T."/>
            <person name="Fox B.G."/>
            <person name="Angert E.R."/>
            <person name="Currie C.R."/>
        </authorList>
    </citation>
    <scope>NUCLEOTIDE SEQUENCE [LARGE SCALE GENOMIC DNA]</scope>
    <source>
        <strain evidence="5">ATCC 49066 / DSM 5427 / NCIMB 11756 / RHM5</strain>
    </source>
</reference>
<dbReference type="HOGENOM" id="CLU_087854_2_0_9"/>
<name>F2JGP6_CELLD</name>
<dbReference type="Gene3D" id="3.30.1330.200">
    <property type="match status" value="1"/>
</dbReference>
<accession>F2JGP6</accession>
<dbReference type="CDD" id="cd16352">
    <property type="entry name" value="CheD"/>
    <property type="match status" value="1"/>
</dbReference>
<evidence type="ECO:0000256" key="2">
    <source>
        <dbReference type="ARBA" id="ARBA00022801"/>
    </source>
</evidence>
<keyword evidence="1 3" id="KW-0145">Chemotaxis</keyword>
<dbReference type="InterPro" id="IPR011324">
    <property type="entry name" value="Cytotoxic_necrot_fac-like_cat"/>
</dbReference>
<dbReference type="InterPro" id="IPR005659">
    <property type="entry name" value="Chemorcpt_Glu_NH3ase_CheD"/>
</dbReference>
<dbReference type="Pfam" id="PF03975">
    <property type="entry name" value="CheD"/>
    <property type="match status" value="1"/>
</dbReference>
<dbReference type="RefSeq" id="WP_013657431.1">
    <property type="nucleotide sequence ID" value="NC_015275.1"/>
</dbReference>
<dbReference type="GO" id="GO:0050568">
    <property type="term" value="F:protein-glutamine glutaminase activity"/>
    <property type="evidence" value="ECO:0007669"/>
    <property type="project" value="UniProtKB-UniRule"/>
</dbReference>
<dbReference type="PANTHER" id="PTHR35147:SF1">
    <property type="entry name" value="CHEMORECEPTOR GLUTAMINE DEAMIDASE CHED-RELATED"/>
    <property type="match status" value="1"/>
</dbReference>
<dbReference type="GO" id="GO:0006935">
    <property type="term" value="P:chemotaxis"/>
    <property type="evidence" value="ECO:0007669"/>
    <property type="project" value="UniProtKB-UniRule"/>
</dbReference>
<sequence>MSSEANIIKVGMADLNTGKDPDILTTLGLGSCVGIALYDATIKIGGLAHIMLPDSTQIKNNSNIAKFADTAIEALINKLVEQGARKSRLVAKIAGGAHMFEFKNMDDMMRIGTRNVNAVIQILESNNIPILSQDTGSNYGRTVELYTSTGIFRVKTIGHGIKEI</sequence>